<accession>A0A8T3AR16</accession>
<keyword evidence="3" id="KW-1185">Reference proteome</keyword>
<feature type="transmembrane region" description="Helical" evidence="1">
    <location>
        <begin position="44"/>
        <end position="63"/>
    </location>
</feature>
<keyword evidence="1" id="KW-0812">Transmembrane</keyword>
<gene>
    <name evidence="2" type="ORF">KFK09_022855</name>
</gene>
<feature type="transmembrane region" description="Helical" evidence="1">
    <location>
        <begin position="12"/>
        <end position="32"/>
    </location>
</feature>
<proteinExistence type="predicted"/>
<name>A0A8T3AR16_DENNO</name>
<sequence length="65" mass="7453">MLPSQSTCNLVRSIIFFVLYISICKKAMYLTAIEELLNEDNGPCDIIELVLLLMSEPVIYFYLGF</sequence>
<evidence type="ECO:0000256" key="1">
    <source>
        <dbReference type="SAM" id="Phobius"/>
    </source>
</evidence>
<protein>
    <submittedName>
        <fullName evidence="2">Uncharacterized protein</fullName>
    </submittedName>
</protein>
<dbReference type="Proteomes" id="UP000829196">
    <property type="component" value="Unassembled WGS sequence"/>
</dbReference>
<keyword evidence="1" id="KW-0472">Membrane</keyword>
<evidence type="ECO:0000313" key="3">
    <source>
        <dbReference type="Proteomes" id="UP000829196"/>
    </source>
</evidence>
<keyword evidence="1" id="KW-1133">Transmembrane helix</keyword>
<organism evidence="2 3">
    <name type="scientific">Dendrobium nobile</name>
    <name type="common">Orchid</name>
    <dbReference type="NCBI Taxonomy" id="94219"/>
    <lineage>
        <taxon>Eukaryota</taxon>
        <taxon>Viridiplantae</taxon>
        <taxon>Streptophyta</taxon>
        <taxon>Embryophyta</taxon>
        <taxon>Tracheophyta</taxon>
        <taxon>Spermatophyta</taxon>
        <taxon>Magnoliopsida</taxon>
        <taxon>Liliopsida</taxon>
        <taxon>Asparagales</taxon>
        <taxon>Orchidaceae</taxon>
        <taxon>Epidendroideae</taxon>
        <taxon>Malaxideae</taxon>
        <taxon>Dendrobiinae</taxon>
        <taxon>Dendrobium</taxon>
    </lineage>
</organism>
<evidence type="ECO:0000313" key="2">
    <source>
        <dbReference type="EMBL" id="KAI0496535.1"/>
    </source>
</evidence>
<comment type="caution">
    <text evidence="2">The sequence shown here is derived from an EMBL/GenBank/DDBJ whole genome shotgun (WGS) entry which is preliminary data.</text>
</comment>
<reference evidence="2" key="1">
    <citation type="journal article" date="2022" name="Front. Genet.">
        <title>Chromosome-Scale Assembly of the Dendrobium nobile Genome Provides Insights Into the Molecular Mechanism of the Biosynthesis of the Medicinal Active Ingredient of Dendrobium.</title>
        <authorList>
            <person name="Xu Q."/>
            <person name="Niu S.-C."/>
            <person name="Li K.-L."/>
            <person name="Zheng P.-J."/>
            <person name="Zhang X.-J."/>
            <person name="Jia Y."/>
            <person name="Liu Y."/>
            <person name="Niu Y.-X."/>
            <person name="Yu L.-H."/>
            <person name="Chen D.-F."/>
            <person name="Zhang G.-Q."/>
        </authorList>
    </citation>
    <scope>NUCLEOTIDE SEQUENCE</scope>
    <source>
        <tissue evidence="2">Leaf</tissue>
    </source>
</reference>
<dbReference type="EMBL" id="JAGYWB010000016">
    <property type="protein sequence ID" value="KAI0496535.1"/>
    <property type="molecule type" value="Genomic_DNA"/>
</dbReference>
<dbReference type="AlphaFoldDB" id="A0A8T3AR16"/>